<proteinExistence type="predicted"/>
<dbReference type="AlphaFoldDB" id="T1CXH8"/>
<feature type="non-terminal residue" evidence="1">
    <location>
        <position position="118"/>
    </location>
</feature>
<organism evidence="1">
    <name type="scientific">mine drainage metagenome</name>
    <dbReference type="NCBI Taxonomy" id="410659"/>
    <lineage>
        <taxon>unclassified sequences</taxon>
        <taxon>metagenomes</taxon>
        <taxon>ecological metagenomes</taxon>
    </lineage>
</organism>
<name>T1CXH8_9ZZZZ</name>
<reference evidence="1" key="1">
    <citation type="submission" date="2013-08" db="EMBL/GenBank/DDBJ databases">
        <authorList>
            <person name="Mendez C."/>
            <person name="Richter M."/>
            <person name="Ferrer M."/>
            <person name="Sanchez J."/>
        </authorList>
    </citation>
    <scope>NUCLEOTIDE SEQUENCE</scope>
</reference>
<dbReference type="EMBL" id="AUZX01003412">
    <property type="protein sequence ID" value="EQD73974.1"/>
    <property type="molecule type" value="Genomic_DNA"/>
</dbReference>
<reference evidence="1" key="2">
    <citation type="journal article" date="2014" name="ISME J.">
        <title>Microbial stratification in low pH oxic and suboxic macroscopic growths along an acid mine drainage.</title>
        <authorList>
            <person name="Mendez-Garcia C."/>
            <person name="Mesa V."/>
            <person name="Sprenger R.R."/>
            <person name="Richter M."/>
            <person name="Diez M.S."/>
            <person name="Solano J."/>
            <person name="Bargiela R."/>
            <person name="Golyshina O.V."/>
            <person name="Manteca A."/>
            <person name="Ramos J.L."/>
            <person name="Gallego J.R."/>
            <person name="Llorente I."/>
            <person name="Martins Dos Santos V.A."/>
            <person name="Jensen O.N."/>
            <person name="Pelaez A.I."/>
            <person name="Sanchez J."/>
            <person name="Ferrer M."/>
        </authorList>
    </citation>
    <scope>NUCLEOTIDE SEQUENCE</scope>
</reference>
<gene>
    <name evidence="1" type="ORF">B1A_04683</name>
</gene>
<feature type="non-terminal residue" evidence="1">
    <location>
        <position position="1"/>
    </location>
</feature>
<evidence type="ECO:0000313" key="1">
    <source>
        <dbReference type="EMBL" id="EQD73974.1"/>
    </source>
</evidence>
<accession>T1CXH8</accession>
<comment type="caution">
    <text evidence="1">The sequence shown here is derived from an EMBL/GenBank/DDBJ whole genome shotgun (WGS) entry which is preliminary data.</text>
</comment>
<sequence>KIGSGLTSVTVDEKTLNHLARRLARAVDSGHLTYRVSRATFTGAGEKENRFVEKSLSIPPGGVVDAQEVSDTLYAVGQVPGFVRADALFSPAVGVKNVRFDHAVTFTIKGDQANFLGK</sequence>
<protein>
    <submittedName>
        <fullName evidence="1">Hemolysin activation/secretion protein-like protein</fullName>
    </submittedName>
</protein>